<comment type="similarity">
    <text evidence="1">Belongs to the universal ribosomal protein uS5 family.</text>
</comment>
<dbReference type="PROSITE" id="PS50881">
    <property type="entry name" value="S5_DSRBD"/>
    <property type="match status" value="1"/>
</dbReference>
<gene>
    <name evidence="7" type="ORF">LCGC14_0993510</name>
</gene>
<dbReference type="GO" id="GO:0003735">
    <property type="term" value="F:structural constituent of ribosome"/>
    <property type="evidence" value="ECO:0007669"/>
    <property type="project" value="InterPro"/>
</dbReference>
<dbReference type="GO" id="GO:0015935">
    <property type="term" value="C:small ribosomal subunit"/>
    <property type="evidence" value="ECO:0007669"/>
    <property type="project" value="InterPro"/>
</dbReference>
<dbReference type="Pfam" id="PF03719">
    <property type="entry name" value="Ribosomal_S5_C"/>
    <property type="match status" value="1"/>
</dbReference>
<name>A0A0F9N532_9ZZZZ</name>
<evidence type="ECO:0000313" key="7">
    <source>
        <dbReference type="EMBL" id="KKN14695.1"/>
    </source>
</evidence>
<dbReference type="InterPro" id="IPR005712">
    <property type="entry name" value="Ribosomal_uS5_bac-type"/>
</dbReference>
<feature type="domain" description="S5 DRBM" evidence="6">
    <location>
        <begin position="10"/>
        <end position="73"/>
    </location>
</feature>
<evidence type="ECO:0000256" key="5">
    <source>
        <dbReference type="ARBA" id="ARBA00023274"/>
    </source>
</evidence>
<keyword evidence="3" id="KW-0694">RNA-binding</keyword>
<comment type="caution">
    <text evidence="7">The sequence shown here is derived from an EMBL/GenBank/DDBJ whole genome shotgun (WGS) entry which is preliminary data.</text>
</comment>
<dbReference type="PANTHER" id="PTHR48277">
    <property type="entry name" value="MITOCHONDRIAL RIBOSOMAL PROTEIN S5"/>
    <property type="match status" value="1"/>
</dbReference>
<evidence type="ECO:0000256" key="2">
    <source>
        <dbReference type="ARBA" id="ARBA00022730"/>
    </source>
</evidence>
<dbReference type="InterPro" id="IPR014721">
    <property type="entry name" value="Ribsml_uS5_D2-typ_fold_subgr"/>
</dbReference>
<dbReference type="AlphaFoldDB" id="A0A0F9N532"/>
<dbReference type="SUPFAM" id="SSF54211">
    <property type="entry name" value="Ribosomal protein S5 domain 2-like"/>
    <property type="match status" value="1"/>
</dbReference>
<organism evidence="7">
    <name type="scientific">marine sediment metagenome</name>
    <dbReference type="NCBI Taxonomy" id="412755"/>
    <lineage>
        <taxon>unclassified sequences</taxon>
        <taxon>metagenomes</taxon>
        <taxon>ecological metagenomes</taxon>
    </lineage>
</organism>
<dbReference type="Gene3D" id="3.30.160.20">
    <property type="match status" value="1"/>
</dbReference>
<dbReference type="Pfam" id="PF00333">
    <property type="entry name" value="Ribosomal_S5"/>
    <property type="match status" value="1"/>
</dbReference>
<dbReference type="GO" id="GO:0006412">
    <property type="term" value="P:translation"/>
    <property type="evidence" value="ECO:0007669"/>
    <property type="project" value="InterPro"/>
</dbReference>
<keyword evidence="2" id="KW-0699">rRNA-binding</keyword>
<dbReference type="HAMAP" id="MF_01307_B">
    <property type="entry name" value="Ribosomal_uS5_B"/>
    <property type="match status" value="1"/>
</dbReference>
<dbReference type="GO" id="GO:0019843">
    <property type="term" value="F:rRNA binding"/>
    <property type="evidence" value="ECO:0007669"/>
    <property type="project" value="UniProtKB-KW"/>
</dbReference>
<sequence length="161" mass="17143">MAQEIETGKLEETVVKIKRCTNVTKGGKSLSFNALAVVGDKNGKVGYGFGKARNVPNAVGKAVKDAHKSLISVPIKNGTIPHEVWGCYKSARVFLKPAAPGTGIKAGASARSVLESVGIRDILTKCYGTRNTINVVKATIEGLKLLKTKQQVELLRGVKIE</sequence>
<reference evidence="7" key="1">
    <citation type="journal article" date="2015" name="Nature">
        <title>Complex archaea that bridge the gap between prokaryotes and eukaryotes.</title>
        <authorList>
            <person name="Spang A."/>
            <person name="Saw J.H."/>
            <person name="Jorgensen S.L."/>
            <person name="Zaremba-Niedzwiedzka K."/>
            <person name="Martijn J."/>
            <person name="Lind A.E."/>
            <person name="van Eijk R."/>
            <person name="Schleper C."/>
            <person name="Guy L."/>
            <person name="Ettema T.J."/>
        </authorList>
    </citation>
    <scope>NUCLEOTIDE SEQUENCE</scope>
</reference>
<dbReference type="GO" id="GO:0005737">
    <property type="term" value="C:cytoplasm"/>
    <property type="evidence" value="ECO:0007669"/>
    <property type="project" value="UniProtKB-ARBA"/>
</dbReference>
<evidence type="ECO:0000259" key="6">
    <source>
        <dbReference type="PROSITE" id="PS50881"/>
    </source>
</evidence>
<keyword evidence="4" id="KW-0689">Ribosomal protein</keyword>
<dbReference type="InterPro" id="IPR020568">
    <property type="entry name" value="Ribosomal_Su5_D2-typ_SF"/>
</dbReference>
<dbReference type="InterPro" id="IPR005324">
    <property type="entry name" value="Ribosomal_uS5_C"/>
</dbReference>
<accession>A0A0F9N532</accession>
<dbReference type="EMBL" id="LAZR01003792">
    <property type="protein sequence ID" value="KKN14695.1"/>
    <property type="molecule type" value="Genomic_DNA"/>
</dbReference>
<dbReference type="InterPro" id="IPR013810">
    <property type="entry name" value="Ribosomal_uS5_N"/>
</dbReference>
<dbReference type="Gene3D" id="3.30.230.10">
    <property type="match status" value="1"/>
</dbReference>
<dbReference type="InterPro" id="IPR000851">
    <property type="entry name" value="Ribosomal_uS5"/>
</dbReference>
<evidence type="ECO:0000256" key="1">
    <source>
        <dbReference type="ARBA" id="ARBA00008945"/>
    </source>
</evidence>
<dbReference type="SUPFAM" id="SSF54768">
    <property type="entry name" value="dsRNA-binding domain-like"/>
    <property type="match status" value="1"/>
</dbReference>
<keyword evidence="5" id="KW-0687">Ribonucleoprotein</keyword>
<dbReference type="NCBIfam" id="TIGR01021">
    <property type="entry name" value="rpsE_bact"/>
    <property type="match status" value="1"/>
</dbReference>
<evidence type="ECO:0000256" key="3">
    <source>
        <dbReference type="ARBA" id="ARBA00022884"/>
    </source>
</evidence>
<protein>
    <recommendedName>
        <fullName evidence="6">S5 DRBM domain-containing protein</fullName>
    </recommendedName>
</protein>
<dbReference type="PANTHER" id="PTHR48277:SF1">
    <property type="entry name" value="MITOCHONDRIAL RIBOSOMAL PROTEIN S5"/>
    <property type="match status" value="1"/>
</dbReference>
<proteinExistence type="inferred from homology"/>
<dbReference type="FunFam" id="3.30.230.10:FF:000002">
    <property type="entry name" value="30S ribosomal protein S5"/>
    <property type="match status" value="1"/>
</dbReference>
<evidence type="ECO:0000256" key="4">
    <source>
        <dbReference type="ARBA" id="ARBA00022980"/>
    </source>
</evidence>